<dbReference type="AlphaFoldDB" id="A0A557QN93"/>
<dbReference type="CDD" id="cd05232">
    <property type="entry name" value="UDP_G4E_4_SDR_e"/>
    <property type="match status" value="1"/>
</dbReference>
<feature type="domain" description="NAD-dependent epimerase/dehydratase" evidence="1">
    <location>
        <begin position="3"/>
        <end position="228"/>
    </location>
</feature>
<evidence type="ECO:0000259" key="1">
    <source>
        <dbReference type="Pfam" id="PF01370"/>
    </source>
</evidence>
<name>A0A557QN93_9RHOO</name>
<organism evidence="2 3">
    <name type="scientific">Denitromonas halophila</name>
    <dbReference type="NCBI Taxonomy" id="1629404"/>
    <lineage>
        <taxon>Bacteria</taxon>
        <taxon>Pseudomonadati</taxon>
        <taxon>Pseudomonadota</taxon>
        <taxon>Betaproteobacteria</taxon>
        <taxon>Rhodocyclales</taxon>
        <taxon>Zoogloeaceae</taxon>
        <taxon>Denitromonas</taxon>
    </lineage>
</organism>
<dbReference type="InterPro" id="IPR036291">
    <property type="entry name" value="NAD(P)-bd_dom_sf"/>
</dbReference>
<dbReference type="Pfam" id="PF01370">
    <property type="entry name" value="Epimerase"/>
    <property type="match status" value="1"/>
</dbReference>
<gene>
    <name evidence="2" type="ORF">FHP91_13505</name>
</gene>
<dbReference type="Proteomes" id="UP000319502">
    <property type="component" value="Unassembled WGS sequence"/>
</dbReference>
<reference evidence="2 3" key="1">
    <citation type="submission" date="2019-07" db="EMBL/GenBank/DDBJ databases">
        <title>The pathways for chlorine oxyanion respiration interact through the shared metabolite chlorate.</title>
        <authorList>
            <person name="Barnum T.P."/>
            <person name="Cheng Y."/>
            <person name="Hill K.A."/>
            <person name="Lucas L.N."/>
            <person name="Carlson H.K."/>
            <person name="Coates J.D."/>
        </authorList>
    </citation>
    <scope>NUCLEOTIDE SEQUENCE [LARGE SCALE GENOMIC DNA]</scope>
    <source>
        <strain evidence="2 3">SFB-3</strain>
    </source>
</reference>
<accession>A0A557QN93</accession>
<dbReference type="SUPFAM" id="SSF51735">
    <property type="entry name" value="NAD(P)-binding Rossmann-fold domains"/>
    <property type="match status" value="1"/>
</dbReference>
<protein>
    <submittedName>
        <fullName evidence="2">SDR family oxidoreductase</fullName>
    </submittedName>
</protein>
<dbReference type="RefSeq" id="WP_144310096.1">
    <property type="nucleotide sequence ID" value="NZ_VMNK01000013.1"/>
</dbReference>
<dbReference type="Gene3D" id="3.40.50.720">
    <property type="entry name" value="NAD(P)-binding Rossmann-like Domain"/>
    <property type="match status" value="1"/>
</dbReference>
<comment type="caution">
    <text evidence="2">The sequence shown here is derived from an EMBL/GenBank/DDBJ whole genome shotgun (WGS) entry which is preliminary data.</text>
</comment>
<dbReference type="InterPro" id="IPR050177">
    <property type="entry name" value="Lipid_A_modif_metabolic_enz"/>
</dbReference>
<keyword evidence="3" id="KW-1185">Reference proteome</keyword>
<dbReference type="OrthoDB" id="9801056at2"/>
<evidence type="ECO:0000313" key="2">
    <source>
        <dbReference type="EMBL" id="TVO54382.1"/>
    </source>
</evidence>
<proteinExistence type="predicted"/>
<dbReference type="InterPro" id="IPR001509">
    <property type="entry name" value="Epimerase_deHydtase"/>
</dbReference>
<dbReference type="EMBL" id="VMNK01000013">
    <property type="protein sequence ID" value="TVO54382.1"/>
    <property type="molecule type" value="Genomic_DNA"/>
</dbReference>
<dbReference type="PANTHER" id="PTHR43245">
    <property type="entry name" value="BIFUNCTIONAL POLYMYXIN RESISTANCE PROTEIN ARNA"/>
    <property type="match status" value="1"/>
</dbReference>
<sequence length="319" mass="34155">MRVLVTGASGFVGRAVLSRLLREDGVVVRGAYRTLPASVDDRIEPCLVGDLGPDTDWLPALVDVDVVIHCAARVHVMHDTESDPLAAYRRSNVDGTLHLARSAARAGCRRLVFVSSIKVNGEATEPGHPFAEATPPMPCDPYGVSKLEAEQGLLDLARETTLEVAVVRPPLVYGPGVKANFRSMMSWLCRGIPLPFGAIDNRRSLVGVDNLADLVVCCASHPAAANQVFLAGDGEDLSTTALLTRVADALGRRARLLPVPPSWISTVARLLGRQALATRLCGSLQVDISKARTMLGWMPPDSVDVGLKKVAADYLAQRQ</sequence>
<dbReference type="PANTHER" id="PTHR43245:SF58">
    <property type="entry name" value="BLL5923 PROTEIN"/>
    <property type="match status" value="1"/>
</dbReference>
<evidence type="ECO:0000313" key="3">
    <source>
        <dbReference type="Proteomes" id="UP000319502"/>
    </source>
</evidence>